<evidence type="ECO:0000313" key="13">
    <source>
        <dbReference type="EMBL" id="BDT77123.1"/>
    </source>
</evidence>
<comment type="pathway">
    <text evidence="2 11">Cofactor biosynthesis; thiamine diphosphate biosynthesis; thiamine phosphate from 4-amino-2-methyl-5-diphosphomethylpyrimidine and 4-methyl-5-(2-phosphoethyl)-thiazole: step 1/1.</text>
</comment>
<dbReference type="GO" id="GO:0009228">
    <property type="term" value="P:thiamine biosynthetic process"/>
    <property type="evidence" value="ECO:0007669"/>
    <property type="project" value="UniProtKB-KW"/>
</dbReference>
<dbReference type="EMBL" id="AP026973">
    <property type="protein sequence ID" value="BDT77123.1"/>
    <property type="molecule type" value="Genomic_DNA"/>
</dbReference>
<evidence type="ECO:0000256" key="7">
    <source>
        <dbReference type="ARBA" id="ARBA00047334"/>
    </source>
</evidence>
<evidence type="ECO:0000259" key="12">
    <source>
        <dbReference type="Pfam" id="PF02581"/>
    </source>
</evidence>
<dbReference type="Gene3D" id="3.20.20.70">
    <property type="entry name" value="Aldolase class I"/>
    <property type="match status" value="1"/>
</dbReference>
<evidence type="ECO:0000256" key="6">
    <source>
        <dbReference type="ARBA" id="ARBA00022977"/>
    </source>
</evidence>
<dbReference type="InterPro" id="IPR034291">
    <property type="entry name" value="TMP_synthase"/>
</dbReference>
<dbReference type="NCBIfam" id="TIGR00693">
    <property type="entry name" value="thiE"/>
    <property type="match status" value="1"/>
</dbReference>
<dbReference type="InterPro" id="IPR022998">
    <property type="entry name" value="ThiamineP_synth_TenI"/>
</dbReference>
<keyword evidence="5" id="KW-0460">Magnesium</keyword>
<dbReference type="InterPro" id="IPR013785">
    <property type="entry name" value="Aldolase_TIM"/>
</dbReference>
<evidence type="ECO:0000256" key="10">
    <source>
        <dbReference type="RuleBase" id="RU003826"/>
    </source>
</evidence>
<dbReference type="CDD" id="cd00564">
    <property type="entry name" value="TMP_TenI"/>
    <property type="match status" value="1"/>
</dbReference>
<comment type="similarity">
    <text evidence="10">Belongs to the thiamine-phosphate synthase family.</text>
</comment>
<dbReference type="Proteomes" id="UP001211097">
    <property type="component" value="Chromosome"/>
</dbReference>
<dbReference type="RefSeq" id="WP_281743507.1">
    <property type="nucleotide sequence ID" value="NZ_AP026973.1"/>
</dbReference>
<dbReference type="PANTHER" id="PTHR20857:SF15">
    <property type="entry name" value="THIAMINE-PHOSPHATE SYNTHASE"/>
    <property type="match status" value="1"/>
</dbReference>
<evidence type="ECO:0000256" key="8">
    <source>
        <dbReference type="ARBA" id="ARBA00047851"/>
    </source>
</evidence>
<reference evidence="13" key="1">
    <citation type="submission" date="2022-11" db="EMBL/GenBank/DDBJ databases">
        <title>Complete Genome Sequences of three Polynucleobacter sp. Subcluster PnecC Strains KF022, KF023, and KF032 Isolated from a Shallow Eutrophic Lake in Japan.</title>
        <authorList>
            <person name="Ogata Y."/>
            <person name="Watanabe K."/>
            <person name="Takemine S."/>
            <person name="Shindo C."/>
            <person name="Kurokawa R."/>
            <person name="Suda W."/>
        </authorList>
    </citation>
    <scope>NUCLEOTIDE SEQUENCE</scope>
    <source>
        <strain evidence="13">KF023</strain>
    </source>
</reference>
<evidence type="ECO:0000256" key="1">
    <source>
        <dbReference type="ARBA" id="ARBA00001946"/>
    </source>
</evidence>
<accession>A0A9C7CAV8</accession>
<gene>
    <name evidence="13" type="ORF">PKF023_09260</name>
</gene>
<keyword evidence="3 10" id="KW-0808">Transferase</keyword>
<evidence type="ECO:0000256" key="9">
    <source>
        <dbReference type="ARBA" id="ARBA00047883"/>
    </source>
</evidence>
<evidence type="ECO:0000256" key="2">
    <source>
        <dbReference type="ARBA" id="ARBA00005165"/>
    </source>
</evidence>
<comment type="catalytic activity">
    <reaction evidence="8 10">
        <text>2-(2-carboxy-4-methylthiazol-5-yl)ethyl phosphate + 4-amino-2-methyl-5-(diphosphooxymethyl)pyrimidine + 2 H(+) = thiamine phosphate + CO2 + diphosphate</text>
        <dbReference type="Rhea" id="RHEA:47848"/>
        <dbReference type="ChEBI" id="CHEBI:15378"/>
        <dbReference type="ChEBI" id="CHEBI:16526"/>
        <dbReference type="ChEBI" id="CHEBI:33019"/>
        <dbReference type="ChEBI" id="CHEBI:37575"/>
        <dbReference type="ChEBI" id="CHEBI:57841"/>
        <dbReference type="ChEBI" id="CHEBI:62890"/>
        <dbReference type="EC" id="2.5.1.3"/>
    </reaction>
</comment>
<comment type="catalytic activity">
    <reaction evidence="9 10">
        <text>2-[(2R,5Z)-2-carboxy-4-methylthiazol-5(2H)-ylidene]ethyl phosphate + 4-amino-2-methyl-5-(diphosphooxymethyl)pyrimidine + 2 H(+) = thiamine phosphate + CO2 + diphosphate</text>
        <dbReference type="Rhea" id="RHEA:47844"/>
        <dbReference type="ChEBI" id="CHEBI:15378"/>
        <dbReference type="ChEBI" id="CHEBI:16526"/>
        <dbReference type="ChEBI" id="CHEBI:33019"/>
        <dbReference type="ChEBI" id="CHEBI:37575"/>
        <dbReference type="ChEBI" id="CHEBI:57841"/>
        <dbReference type="ChEBI" id="CHEBI:62899"/>
        <dbReference type="EC" id="2.5.1.3"/>
    </reaction>
</comment>
<sequence length="308" mass="34137">MSLIRDLADQIVAAHRNDDLCIPIPVFSLNTPPPQIDNEAAVDHYELAGALAAIEMGFIESDAKTLGKAWSRMTLQDGGFNPFKWPNRPEHFDLLPWTRNMNPNAFKECPKRLGLYGVMPDADWVKRMVDVEIPTVQLRFKSEDKSKIRKQIKESVAAVKDSKTLLFINDYWQEAIDAGAYGVHLGQEDMEVADLDEIRAAGLRLGLSTHGYAELTYADRFCPSYIAMGAVFPTNLKKMPTAPQGLGRLYQYAKLMSHYPLVAIGGIDQDSIHAVTKSGVGSVAVVRAITQAKDPKAAVKHLQELMQA</sequence>
<keyword evidence="4" id="KW-0479">Metal-binding</keyword>
<dbReference type="NCBIfam" id="NF002904">
    <property type="entry name" value="PRK03512.1"/>
    <property type="match status" value="1"/>
</dbReference>
<dbReference type="SUPFAM" id="SSF51391">
    <property type="entry name" value="Thiamin phosphate synthase"/>
    <property type="match status" value="1"/>
</dbReference>
<feature type="domain" description="Thiamine phosphate synthase/TenI" evidence="12">
    <location>
        <begin position="122"/>
        <end position="289"/>
    </location>
</feature>
<dbReference type="GO" id="GO:0046872">
    <property type="term" value="F:metal ion binding"/>
    <property type="evidence" value="ECO:0007669"/>
    <property type="project" value="UniProtKB-KW"/>
</dbReference>
<evidence type="ECO:0000256" key="11">
    <source>
        <dbReference type="RuleBase" id="RU004253"/>
    </source>
</evidence>
<evidence type="ECO:0000256" key="3">
    <source>
        <dbReference type="ARBA" id="ARBA00022679"/>
    </source>
</evidence>
<keyword evidence="6 10" id="KW-0784">Thiamine biosynthesis</keyword>
<organism evidence="13">
    <name type="scientific">Polynucleobacter yangtzensis</name>
    <dbReference type="NCBI Taxonomy" id="1743159"/>
    <lineage>
        <taxon>Bacteria</taxon>
        <taxon>Pseudomonadati</taxon>
        <taxon>Pseudomonadota</taxon>
        <taxon>Betaproteobacteria</taxon>
        <taxon>Burkholderiales</taxon>
        <taxon>Burkholderiaceae</taxon>
        <taxon>Polynucleobacter</taxon>
    </lineage>
</organism>
<dbReference type="AlphaFoldDB" id="A0A9C7CAV8"/>
<name>A0A9C7CAV8_9BURK</name>
<dbReference type="EC" id="2.5.1.3" evidence="10"/>
<dbReference type="GO" id="GO:0004789">
    <property type="term" value="F:thiamine-phosphate diphosphorylase activity"/>
    <property type="evidence" value="ECO:0007669"/>
    <property type="project" value="UniProtKB-EC"/>
</dbReference>
<protein>
    <recommendedName>
        <fullName evidence="10">Thiamine-phosphate synthase</fullName>
        <ecNumber evidence="10">2.5.1.3</ecNumber>
    </recommendedName>
    <alternativeName>
        <fullName evidence="10">Thiamine-phosphate pyrophosphorylase</fullName>
    </alternativeName>
</protein>
<dbReference type="FunFam" id="3.20.20.70:FF:000064">
    <property type="entry name" value="Thiamine-phosphate synthase"/>
    <property type="match status" value="1"/>
</dbReference>
<dbReference type="PANTHER" id="PTHR20857">
    <property type="entry name" value="THIAMINE-PHOSPHATE PYROPHOSPHORYLASE"/>
    <property type="match status" value="1"/>
</dbReference>
<comment type="catalytic activity">
    <reaction evidence="7 10">
        <text>4-methyl-5-(2-phosphooxyethyl)-thiazole + 4-amino-2-methyl-5-(diphosphooxymethyl)pyrimidine + H(+) = thiamine phosphate + diphosphate</text>
        <dbReference type="Rhea" id="RHEA:22328"/>
        <dbReference type="ChEBI" id="CHEBI:15378"/>
        <dbReference type="ChEBI" id="CHEBI:33019"/>
        <dbReference type="ChEBI" id="CHEBI:37575"/>
        <dbReference type="ChEBI" id="CHEBI:57841"/>
        <dbReference type="ChEBI" id="CHEBI:58296"/>
        <dbReference type="EC" id="2.5.1.3"/>
    </reaction>
</comment>
<dbReference type="KEGG" id="pyt:PKF023_09260"/>
<dbReference type="GO" id="GO:0005737">
    <property type="term" value="C:cytoplasm"/>
    <property type="evidence" value="ECO:0007669"/>
    <property type="project" value="TreeGrafter"/>
</dbReference>
<evidence type="ECO:0000256" key="5">
    <source>
        <dbReference type="ARBA" id="ARBA00022842"/>
    </source>
</evidence>
<proteinExistence type="inferred from homology"/>
<dbReference type="Pfam" id="PF02581">
    <property type="entry name" value="TMP-TENI"/>
    <property type="match status" value="1"/>
</dbReference>
<evidence type="ECO:0000256" key="4">
    <source>
        <dbReference type="ARBA" id="ARBA00022723"/>
    </source>
</evidence>
<comment type="cofactor">
    <cofactor evidence="1">
        <name>Mg(2+)</name>
        <dbReference type="ChEBI" id="CHEBI:18420"/>
    </cofactor>
</comment>
<dbReference type="InterPro" id="IPR036206">
    <property type="entry name" value="ThiamineP_synth_sf"/>
</dbReference>